<comment type="caution">
    <text evidence="4">The sequence shown here is derived from an EMBL/GenBank/DDBJ whole genome shotgun (WGS) entry which is preliminary data.</text>
</comment>
<keyword evidence="5" id="KW-1185">Reference proteome</keyword>
<keyword evidence="2" id="KW-0812">Transmembrane</keyword>
<reference evidence="4 5" key="1">
    <citation type="submission" date="2019-06" db="EMBL/GenBank/DDBJ databases">
        <title>Flavibacter putida gen. nov., sp. nov., a novel marine bacterium of the family Flavobacteriaceae isolated from coastal seawater.</title>
        <authorList>
            <person name="Feng X."/>
        </authorList>
    </citation>
    <scope>NUCLEOTIDE SEQUENCE [LARGE SCALE GENOMIC DNA]</scope>
    <source>
        <strain evidence="4 5">PLHSN227</strain>
    </source>
</reference>
<keyword evidence="2" id="KW-1133">Transmembrane helix</keyword>
<evidence type="ECO:0008006" key="6">
    <source>
        <dbReference type="Google" id="ProtNLM"/>
    </source>
</evidence>
<name>A0A507ZUW7_9FLAO</name>
<evidence type="ECO:0000313" key="4">
    <source>
        <dbReference type="EMBL" id="TQD40034.1"/>
    </source>
</evidence>
<keyword evidence="3" id="KW-0732">Signal</keyword>
<protein>
    <recommendedName>
        <fullName evidence="6">tRNA (Guanine-N1)-methyltransferase</fullName>
    </recommendedName>
</protein>
<gene>
    <name evidence="4" type="ORF">FKR84_02230</name>
</gene>
<feature type="signal peptide" evidence="3">
    <location>
        <begin position="1"/>
        <end position="21"/>
    </location>
</feature>
<organism evidence="4 5">
    <name type="scientific">Haloflavibacter putidus</name>
    <dbReference type="NCBI Taxonomy" id="2576776"/>
    <lineage>
        <taxon>Bacteria</taxon>
        <taxon>Pseudomonadati</taxon>
        <taxon>Bacteroidota</taxon>
        <taxon>Flavobacteriia</taxon>
        <taxon>Flavobacteriales</taxon>
        <taxon>Flavobacteriaceae</taxon>
        <taxon>Haloflavibacter</taxon>
    </lineage>
</organism>
<feature type="coiled-coil region" evidence="1">
    <location>
        <begin position="65"/>
        <end position="106"/>
    </location>
</feature>
<keyword evidence="2" id="KW-0472">Membrane</keyword>
<accession>A0A507ZUW7</accession>
<dbReference type="Proteomes" id="UP000317169">
    <property type="component" value="Unassembled WGS sequence"/>
</dbReference>
<evidence type="ECO:0000256" key="1">
    <source>
        <dbReference type="SAM" id="Coils"/>
    </source>
</evidence>
<dbReference type="OrthoDB" id="981213at2"/>
<dbReference type="EMBL" id="VIAR01000002">
    <property type="protein sequence ID" value="TQD40034.1"/>
    <property type="molecule type" value="Genomic_DNA"/>
</dbReference>
<evidence type="ECO:0000256" key="3">
    <source>
        <dbReference type="SAM" id="SignalP"/>
    </source>
</evidence>
<feature type="transmembrane region" description="Helical" evidence="2">
    <location>
        <begin position="125"/>
        <end position="142"/>
    </location>
</feature>
<sequence>MTHKIFVLATLFLFFGGILQAQNTGDKNINEQFEELLESSNNYQDYKVVKQYKLTRLQKSTVNHIKELKTEIDSANVKIAKQQSQIDKLQEKLNTANADLEQVNLEKDQIKFFGLPTDKGTYQTIMWLIVLGLVLILLFFIYRFKKSNALTKEAKHKLNENEEEFELYRKKALEKQQILGRQLQDERNKVNKNKQ</sequence>
<dbReference type="AlphaFoldDB" id="A0A507ZUW7"/>
<feature type="chain" id="PRO_5021476072" description="tRNA (Guanine-N1)-methyltransferase" evidence="3">
    <location>
        <begin position="22"/>
        <end position="195"/>
    </location>
</feature>
<dbReference type="RefSeq" id="WP_141420564.1">
    <property type="nucleotide sequence ID" value="NZ_VIAR01000002.1"/>
</dbReference>
<dbReference type="SUPFAM" id="SSF58100">
    <property type="entry name" value="Bacterial hemolysins"/>
    <property type="match status" value="1"/>
</dbReference>
<evidence type="ECO:0000313" key="5">
    <source>
        <dbReference type="Proteomes" id="UP000317169"/>
    </source>
</evidence>
<keyword evidence="1" id="KW-0175">Coiled coil</keyword>
<dbReference type="Gene3D" id="1.20.5.990">
    <property type="entry name" value="Nemo cc2-lz domain - 1d5 darpin complex"/>
    <property type="match status" value="1"/>
</dbReference>
<evidence type="ECO:0000256" key="2">
    <source>
        <dbReference type="SAM" id="Phobius"/>
    </source>
</evidence>
<proteinExistence type="predicted"/>